<proteinExistence type="predicted"/>
<dbReference type="EMBL" id="CP041637">
    <property type="protein sequence ID" value="QDO92729.1"/>
    <property type="molecule type" value="Genomic_DNA"/>
</dbReference>
<evidence type="ECO:0000313" key="1">
    <source>
        <dbReference type="EMBL" id="QDO92729.1"/>
    </source>
</evidence>
<organism evidence="1 2">
    <name type="scientific">Formosa sediminum</name>
    <dbReference type="NCBI Taxonomy" id="2594004"/>
    <lineage>
        <taxon>Bacteria</taxon>
        <taxon>Pseudomonadati</taxon>
        <taxon>Bacteroidota</taxon>
        <taxon>Flavobacteriia</taxon>
        <taxon>Flavobacteriales</taxon>
        <taxon>Flavobacteriaceae</taxon>
        <taxon>Formosa</taxon>
    </lineage>
</organism>
<accession>A0A516GMK3</accession>
<keyword evidence="2" id="KW-1185">Reference proteome</keyword>
<gene>
    <name evidence="1" type="ORF">FNB79_01640</name>
</gene>
<dbReference type="Proteomes" id="UP000319209">
    <property type="component" value="Chromosome"/>
</dbReference>
<dbReference type="KEGG" id="fop:FNB79_01640"/>
<name>A0A516GMK3_9FLAO</name>
<dbReference type="AlphaFoldDB" id="A0A516GMK3"/>
<reference evidence="1 2" key="1">
    <citation type="submission" date="2019-07" db="EMBL/GenBank/DDBJ databases">
        <title>Genome sequencing for Formosa sp. PS13.</title>
        <authorList>
            <person name="Park S.-J."/>
        </authorList>
    </citation>
    <scope>NUCLEOTIDE SEQUENCE [LARGE SCALE GENOMIC DNA]</scope>
    <source>
        <strain evidence="1 2">PS13</strain>
    </source>
</reference>
<dbReference type="RefSeq" id="WP_143379638.1">
    <property type="nucleotide sequence ID" value="NZ_CP041637.1"/>
</dbReference>
<dbReference type="OrthoDB" id="1652165at2"/>
<evidence type="ECO:0000313" key="2">
    <source>
        <dbReference type="Proteomes" id="UP000319209"/>
    </source>
</evidence>
<protein>
    <submittedName>
        <fullName evidence="1">T9SS sorting signal type C domain-containing protein</fullName>
    </submittedName>
</protein>
<dbReference type="NCBIfam" id="NF033708">
    <property type="entry name" value="T9SS_Cterm_ChiA"/>
    <property type="match status" value="1"/>
</dbReference>
<sequence length="763" mass="85004">MLFKSTLIRSVYDLKYIFFIVLFAVLNTNAFGQTTNTWSPKGSWEAIPGDTNWNNSANWSLGRVPITTDKVVITYAHGDLYPVIDGNTANAYSINIESPRQLTIQNNAQLTVTEKITTNGKIIIDNNSIVNAKNFEITSGGGSALDMDASVLNIEEDIAINGPIDTGTKSTIYAENLTQSNSDLSQWIIDDSEVYVYNKLYTQKLIELVNGSIVQTKDLEMTNSGGSEWKLYDTSVLTVEEDLTLTSKMTLYNNASLIQTSTTDENTYGAFYQGELNIYRTVESVRNTDYVYWSSPIDNYDISNIGNTSHRYIWSPTVDHTGVYASNFGNWESASGSMIKGKGYIVRGGPSGHIDGGEYTQLFSLNLAKNGINYKFNNGPIEIPVFHGGYNGGTYNEDGSGDNGPSITKISNEDDNWNLIGNPYPSAISIEAFLTENVNIIEGGVRIWTHGTEIGDYDDPFYQDFVKNYTAADYITYTNLGSSTPPPGDSSDYIASCQGFFVSMRHDAASGSNVIFNNSMREYRFTYTNSNFYKTVETTQKSRIWLNLIAEETKSINTMLLGYTNGATKSKDPLYDSVIMDHNTMNIYSLIEEEPMIIQGRPLPFEITDKIPLGITLTTKDFFSIGISKVDGLFENNQDIYLEDTYTNVVHNLRNSPYQFTSEAGTFNDRFILGYQDKSLNIDDIIGDSEFKIIATKNFIKVSTSTNTINNIIVYDVLGRVIYQVNKLNASDVKLNQLKPTNSPLIVKAVLTNGTTKTQKVMY</sequence>